<dbReference type="EMBL" id="HAEC01009269">
    <property type="protein sequence ID" value="SBQ77485.1"/>
    <property type="molecule type" value="Transcribed_RNA"/>
</dbReference>
<feature type="region of interest" description="Disordered" evidence="1">
    <location>
        <begin position="30"/>
        <end position="50"/>
    </location>
</feature>
<feature type="non-terminal residue" evidence="2">
    <location>
        <position position="164"/>
    </location>
</feature>
<sequence length="164" mass="18957">LRVWSTSTDLSHAHLFQQLQHRWPWDPEREQEGGCVTRMPPGKTPKGFSDGLQRQTVLVTQVTRLHHVRRLLEGMLLLEDRKDVSLGRSMDVELRNSGRFISRMPPTVNRMPPGRTPAGLLNGWQRQVVPVTQAALLHRMELWNNVWFDRGGPLHGTRITMWKS</sequence>
<proteinExistence type="predicted"/>
<feature type="non-terminal residue" evidence="2">
    <location>
        <position position="1"/>
    </location>
</feature>
<name>A0A1A8H416_9TELE</name>
<protein>
    <submittedName>
        <fullName evidence="2">Uncharacterized protein</fullName>
    </submittedName>
</protein>
<reference evidence="2" key="1">
    <citation type="submission" date="2016-05" db="EMBL/GenBank/DDBJ databases">
        <authorList>
            <person name="Lavstsen T."/>
            <person name="Jespersen J.S."/>
        </authorList>
    </citation>
    <scope>NUCLEOTIDE SEQUENCE</scope>
    <source>
        <tissue evidence="2">Brain</tissue>
    </source>
</reference>
<organism evidence="2">
    <name type="scientific">Nothobranchius korthausae</name>
    <dbReference type="NCBI Taxonomy" id="1143690"/>
    <lineage>
        <taxon>Eukaryota</taxon>
        <taxon>Metazoa</taxon>
        <taxon>Chordata</taxon>
        <taxon>Craniata</taxon>
        <taxon>Vertebrata</taxon>
        <taxon>Euteleostomi</taxon>
        <taxon>Actinopterygii</taxon>
        <taxon>Neopterygii</taxon>
        <taxon>Teleostei</taxon>
        <taxon>Neoteleostei</taxon>
        <taxon>Acanthomorphata</taxon>
        <taxon>Ovalentaria</taxon>
        <taxon>Atherinomorphae</taxon>
        <taxon>Cyprinodontiformes</taxon>
        <taxon>Nothobranchiidae</taxon>
        <taxon>Nothobranchius</taxon>
    </lineage>
</organism>
<accession>A0A1A8H416</accession>
<evidence type="ECO:0000256" key="1">
    <source>
        <dbReference type="SAM" id="MobiDB-lite"/>
    </source>
</evidence>
<evidence type="ECO:0000313" key="2">
    <source>
        <dbReference type="EMBL" id="SBQ77485.1"/>
    </source>
</evidence>
<reference evidence="2" key="2">
    <citation type="submission" date="2016-06" db="EMBL/GenBank/DDBJ databases">
        <title>The genome of a short-lived fish provides insights into sex chromosome evolution and the genetic control of aging.</title>
        <authorList>
            <person name="Reichwald K."/>
            <person name="Felder M."/>
            <person name="Petzold A."/>
            <person name="Koch P."/>
            <person name="Groth M."/>
            <person name="Platzer M."/>
        </authorList>
    </citation>
    <scope>NUCLEOTIDE SEQUENCE</scope>
    <source>
        <tissue evidence="2">Brain</tissue>
    </source>
</reference>
<gene>
    <name evidence="2" type="primary">Nfu_g_1_025041</name>
</gene>
<dbReference type="AlphaFoldDB" id="A0A1A8H416"/>